<name>A0A081BPM7_9BACT</name>
<reference evidence="3 4" key="1">
    <citation type="journal article" date="2015" name="PeerJ">
        <title>First genomic representation of candidate bacterial phylum KSB3 points to enhanced environmental sensing as a trigger of wastewater bulking.</title>
        <authorList>
            <person name="Sekiguchi Y."/>
            <person name="Ohashi A."/>
            <person name="Parks D.H."/>
            <person name="Yamauchi T."/>
            <person name="Tyson G.W."/>
            <person name="Hugenholtz P."/>
        </authorList>
    </citation>
    <scope>NUCLEOTIDE SEQUENCE [LARGE SCALE GENOMIC DNA]</scope>
</reference>
<gene>
    <name evidence="3" type="ORF">U14_03594</name>
</gene>
<keyword evidence="1" id="KW-0732">Signal</keyword>
<accession>A0A081BPM7</accession>
<dbReference type="Proteomes" id="UP000030700">
    <property type="component" value="Unassembled WGS sequence"/>
</dbReference>
<dbReference type="PROSITE" id="PS51781">
    <property type="entry name" value="SH3B"/>
    <property type="match status" value="1"/>
</dbReference>
<sequence length="316" mass="35617">MKKIWMIIGVLVIVSTSASAESWQIVIGSGVRLRQTPSAKAQEVARLAFGSIVEERGKSETQETIGGKQNYWYQVSLEDGKAGWAFGAFLQPFQAEQKETLYRDITRARLQQPLGVAEFIDLTHFLTRAVGEVAMPDIKAELELDRLMALRQSVEMGQQQSFPQLDAWIAEQKATLEFHQLGAFWFVPAIHFWRLQEAYSALPIADEMAWQAANSPTQGECEGFLPCHISRLNQTVGRYLELYPAGQHVLDAFAAIHQELSTFTTPPGEQYDRASYLSLQNALNRLRKIVEQTRDSGKDALLTLLAQIKEQHLTHK</sequence>
<dbReference type="AlphaFoldDB" id="A0A081BPM7"/>
<evidence type="ECO:0000313" key="4">
    <source>
        <dbReference type="Proteomes" id="UP000030700"/>
    </source>
</evidence>
<evidence type="ECO:0000259" key="2">
    <source>
        <dbReference type="PROSITE" id="PS51781"/>
    </source>
</evidence>
<organism evidence="3 4">
    <name type="scientific">Candidatus Moduliflexus flocculans</name>
    <dbReference type="NCBI Taxonomy" id="1499966"/>
    <lineage>
        <taxon>Bacteria</taxon>
        <taxon>Candidatus Moduliflexota</taxon>
        <taxon>Candidatus Moduliflexia</taxon>
        <taxon>Candidatus Moduliflexales</taxon>
        <taxon>Candidatus Moduliflexaceae</taxon>
    </lineage>
</organism>
<proteinExistence type="predicted"/>
<dbReference type="Gene3D" id="2.30.30.40">
    <property type="entry name" value="SH3 Domains"/>
    <property type="match status" value="1"/>
</dbReference>
<dbReference type="HOGENOM" id="CLU_865120_0_0_0"/>
<dbReference type="Pfam" id="PF08239">
    <property type="entry name" value="SH3_3"/>
    <property type="match status" value="1"/>
</dbReference>
<feature type="chain" id="PRO_5001755320" description="SH3b domain-containing protein" evidence="1">
    <location>
        <begin position="21"/>
        <end position="316"/>
    </location>
</feature>
<evidence type="ECO:0000313" key="3">
    <source>
        <dbReference type="EMBL" id="GAK52343.1"/>
    </source>
</evidence>
<keyword evidence="4" id="KW-1185">Reference proteome</keyword>
<feature type="signal peptide" evidence="1">
    <location>
        <begin position="1"/>
        <end position="20"/>
    </location>
</feature>
<feature type="domain" description="SH3b" evidence="2">
    <location>
        <begin position="21"/>
        <end position="94"/>
    </location>
</feature>
<evidence type="ECO:0000256" key="1">
    <source>
        <dbReference type="SAM" id="SignalP"/>
    </source>
</evidence>
<dbReference type="InterPro" id="IPR003646">
    <property type="entry name" value="SH3-like_bac-type"/>
</dbReference>
<dbReference type="EMBL" id="DF820458">
    <property type="protein sequence ID" value="GAK52343.1"/>
    <property type="molecule type" value="Genomic_DNA"/>
</dbReference>
<protein>
    <recommendedName>
        <fullName evidence="2">SH3b domain-containing protein</fullName>
    </recommendedName>
</protein>